<evidence type="ECO:0000259" key="2">
    <source>
        <dbReference type="Pfam" id="PF08241"/>
    </source>
</evidence>
<keyword evidence="4" id="KW-1185">Reference proteome</keyword>
<feature type="transmembrane region" description="Helical" evidence="1">
    <location>
        <begin position="20"/>
        <end position="44"/>
    </location>
</feature>
<keyword evidence="1" id="KW-0472">Membrane</keyword>
<dbReference type="Gene3D" id="3.40.50.150">
    <property type="entry name" value="Vaccinia Virus protein VP39"/>
    <property type="match status" value="1"/>
</dbReference>
<dbReference type="RefSeq" id="WP_006971694.1">
    <property type="nucleotide sequence ID" value="NZ_ABCS01000022.1"/>
</dbReference>
<keyword evidence="3" id="KW-0808">Transferase</keyword>
<dbReference type="SUPFAM" id="SSF53335">
    <property type="entry name" value="S-adenosyl-L-methionine-dependent methyltransferases"/>
    <property type="match status" value="1"/>
</dbReference>
<dbReference type="InterPro" id="IPR029063">
    <property type="entry name" value="SAM-dependent_MTases_sf"/>
</dbReference>
<dbReference type="EMBL" id="ABCS01000022">
    <property type="protein sequence ID" value="EDM79165.1"/>
    <property type="molecule type" value="Genomic_DNA"/>
</dbReference>
<dbReference type="Pfam" id="PF08241">
    <property type="entry name" value="Methyltransf_11"/>
    <property type="match status" value="1"/>
</dbReference>
<dbReference type="GO" id="GO:0008757">
    <property type="term" value="F:S-adenosylmethionine-dependent methyltransferase activity"/>
    <property type="evidence" value="ECO:0007669"/>
    <property type="project" value="InterPro"/>
</dbReference>
<dbReference type="CDD" id="cd02440">
    <property type="entry name" value="AdoMet_MTases"/>
    <property type="match status" value="1"/>
</dbReference>
<keyword evidence="3" id="KW-0489">Methyltransferase</keyword>
<reference evidence="3 4" key="1">
    <citation type="submission" date="2007-06" db="EMBL/GenBank/DDBJ databases">
        <authorList>
            <person name="Shimkets L."/>
            <person name="Ferriera S."/>
            <person name="Johnson J."/>
            <person name="Kravitz S."/>
            <person name="Beeson K."/>
            <person name="Sutton G."/>
            <person name="Rogers Y.-H."/>
            <person name="Friedman R."/>
            <person name="Frazier M."/>
            <person name="Venter J.C."/>
        </authorList>
    </citation>
    <scope>NUCLEOTIDE SEQUENCE [LARGE SCALE GENOMIC DNA]</scope>
    <source>
        <strain evidence="3 4">SIR-1</strain>
    </source>
</reference>
<name>A6G4P5_9BACT</name>
<sequence length="212" mass="22894">MALPDFVVDQLSHPRGRLAPVTAALLNGINFGTILAGVAALGLLPGQRVFEVGFGGGLSIPLLLRAVGERGQVFALDPSEAMLRGVRRRHIVARLQGRLRLERASVESLPLGEGSFDAALSLNTIPFWTDVEVGMRELARALGPGGRLVLGVPDPRELHEGGFVTRGFRVVEPERLGAKLPAWGFEDIRYQRTKDGTTLVVADRSDDVDDGW</sequence>
<gene>
    <name evidence="3" type="ORF">PPSIR1_27403</name>
</gene>
<dbReference type="STRING" id="391625.PPSIR1_27403"/>
<protein>
    <submittedName>
        <fullName evidence="3">Methyltransferase type 11</fullName>
    </submittedName>
</protein>
<proteinExistence type="predicted"/>
<dbReference type="Proteomes" id="UP000005801">
    <property type="component" value="Unassembled WGS sequence"/>
</dbReference>
<keyword evidence="1" id="KW-0812">Transmembrane</keyword>
<keyword evidence="1" id="KW-1133">Transmembrane helix</keyword>
<dbReference type="InterPro" id="IPR013216">
    <property type="entry name" value="Methyltransf_11"/>
</dbReference>
<accession>A6G4P5</accession>
<feature type="domain" description="Methyltransferase type 11" evidence="2">
    <location>
        <begin position="51"/>
        <end position="150"/>
    </location>
</feature>
<dbReference type="OrthoDB" id="9772751at2"/>
<evidence type="ECO:0000313" key="3">
    <source>
        <dbReference type="EMBL" id="EDM79165.1"/>
    </source>
</evidence>
<dbReference type="eggNOG" id="COG2226">
    <property type="taxonomic scope" value="Bacteria"/>
</dbReference>
<dbReference type="AlphaFoldDB" id="A6G4P5"/>
<evidence type="ECO:0000256" key="1">
    <source>
        <dbReference type="SAM" id="Phobius"/>
    </source>
</evidence>
<organism evidence="3 4">
    <name type="scientific">Plesiocystis pacifica SIR-1</name>
    <dbReference type="NCBI Taxonomy" id="391625"/>
    <lineage>
        <taxon>Bacteria</taxon>
        <taxon>Pseudomonadati</taxon>
        <taxon>Myxococcota</taxon>
        <taxon>Polyangia</taxon>
        <taxon>Nannocystales</taxon>
        <taxon>Nannocystaceae</taxon>
        <taxon>Plesiocystis</taxon>
    </lineage>
</organism>
<evidence type="ECO:0000313" key="4">
    <source>
        <dbReference type="Proteomes" id="UP000005801"/>
    </source>
</evidence>
<comment type="caution">
    <text evidence="3">The sequence shown here is derived from an EMBL/GenBank/DDBJ whole genome shotgun (WGS) entry which is preliminary data.</text>
</comment>
<dbReference type="GO" id="GO:0032259">
    <property type="term" value="P:methylation"/>
    <property type="evidence" value="ECO:0007669"/>
    <property type="project" value="UniProtKB-KW"/>
</dbReference>